<sequence>MSGKRKRTDPNDGENSEEEYIETIEEVTYTYPILLRFPCFDYFKTVHLCEKKEREEAVFSGDSVEVDLPSLETSSPKVSVRTGAGVEKRFAGHWESAAVDGRTNCAVVALHWSEDGVAPSGEAQGGVRSLFPHAKEGLSSDEVRKWREKMLHRDVWRYASVDVPSAVLVLEPVLDPVTD</sequence>
<reference evidence="1 2" key="1">
    <citation type="submission" date="2020-08" db="EMBL/GenBank/DDBJ databases">
        <authorList>
            <person name="Newling K."/>
            <person name="Davey J."/>
            <person name="Forrester S."/>
        </authorList>
    </citation>
    <scope>NUCLEOTIDE SEQUENCE [LARGE SCALE GENOMIC DNA]</scope>
    <source>
        <strain evidence="2">Crithidia deanei Carvalho (ATCC PRA-265)</strain>
    </source>
</reference>
<dbReference type="EMBL" id="LR877149">
    <property type="protein sequence ID" value="CAD2215519.1"/>
    <property type="molecule type" value="Genomic_DNA"/>
</dbReference>
<name>A0A7G2C7G1_9TRYP</name>
<protein>
    <submittedName>
        <fullName evidence="1">Uncharacterized protein</fullName>
    </submittedName>
</protein>
<keyword evidence="2" id="KW-1185">Reference proteome</keyword>
<dbReference type="VEuPathDB" id="TriTrypDB:ADEAN_000297400"/>
<dbReference type="AlphaFoldDB" id="A0A7G2C7G1"/>
<evidence type="ECO:0000313" key="1">
    <source>
        <dbReference type="EMBL" id="CAD2215519.1"/>
    </source>
</evidence>
<gene>
    <name evidence="1" type="ORF">ADEAN_000297400</name>
</gene>
<dbReference type="Proteomes" id="UP000515908">
    <property type="component" value="Chromosome 05"/>
</dbReference>
<proteinExistence type="predicted"/>
<evidence type="ECO:0000313" key="2">
    <source>
        <dbReference type="Proteomes" id="UP000515908"/>
    </source>
</evidence>
<accession>A0A7G2C7G1</accession>
<organism evidence="1 2">
    <name type="scientific">Angomonas deanei</name>
    <dbReference type="NCBI Taxonomy" id="59799"/>
    <lineage>
        <taxon>Eukaryota</taxon>
        <taxon>Discoba</taxon>
        <taxon>Euglenozoa</taxon>
        <taxon>Kinetoplastea</taxon>
        <taxon>Metakinetoplastina</taxon>
        <taxon>Trypanosomatida</taxon>
        <taxon>Trypanosomatidae</taxon>
        <taxon>Strigomonadinae</taxon>
        <taxon>Angomonas</taxon>
    </lineage>
</organism>